<accession>A0A6H1ZEM7</accession>
<protein>
    <submittedName>
        <fullName evidence="1">Uncharacterized protein</fullName>
    </submittedName>
</protein>
<sequence length="90" mass="10237">MKEHLRIKGTYLQADTANGVRFADISEDPEAEVMKPQDFYDSLRDLEDGEVIYSYLYGADEELFDKINDEYGIRPGDISATGGLKRLELD</sequence>
<organism evidence="1">
    <name type="scientific">viral metagenome</name>
    <dbReference type="NCBI Taxonomy" id="1070528"/>
    <lineage>
        <taxon>unclassified sequences</taxon>
        <taxon>metagenomes</taxon>
        <taxon>organismal metagenomes</taxon>
    </lineage>
</organism>
<dbReference type="AlphaFoldDB" id="A0A6H1ZEM7"/>
<dbReference type="EMBL" id="MT144595">
    <property type="protein sequence ID" value="QJH94102.1"/>
    <property type="molecule type" value="Genomic_DNA"/>
</dbReference>
<proteinExistence type="predicted"/>
<reference evidence="1" key="1">
    <citation type="submission" date="2020-03" db="EMBL/GenBank/DDBJ databases">
        <title>The deep terrestrial virosphere.</title>
        <authorList>
            <person name="Holmfeldt K."/>
            <person name="Nilsson E."/>
            <person name="Simone D."/>
            <person name="Lopez-Fernandez M."/>
            <person name="Wu X."/>
            <person name="de Brujin I."/>
            <person name="Lundin D."/>
            <person name="Andersson A."/>
            <person name="Bertilsson S."/>
            <person name="Dopson M."/>
        </authorList>
    </citation>
    <scope>NUCLEOTIDE SEQUENCE</scope>
    <source>
        <strain evidence="1">TM448A00289</strain>
        <strain evidence="2">TM448B00173</strain>
    </source>
</reference>
<evidence type="ECO:0000313" key="2">
    <source>
        <dbReference type="EMBL" id="QJH94102.1"/>
    </source>
</evidence>
<dbReference type="EMBL" id="MT144000">
    <property type="protein sequence ID" value="QJA45988.1"/>
    <property type="molecule type" value="Genomic_DNA"/>
</dbReference>
<gene>
    <name evidence="1" type="ORF">TM448A00289_0055</name>
    <name evidence="2" type="ORF">TM448B00173_0072</name>
</gene>
<evidence type="ECO:0000313" key="1">
    <source>
        <dbReference type="EMBL" id="QJA45988.1"/>
    </source>
</evidence>
<name>A0A6H1ZEM7_9ZZZZ</name>